<protein>
    <submittedName>
        <fullName evidence="3">Cytoskeletal protein CcmA (Bactofilin family)</fullName>
    </submittedName>
</protein>
<name>A0A839SUV4_9PROT</name>
<feature type="region of interest" description="Disordered" evidence="2">
    <location>
        <begin position="125"/>
        <end position="148"/>
    </location>
</feature>
<evidence type="ECO:0000256" key="2">
    <source>
        <dbReference type="SAM" id="MobiDB-lite"/>
    </source>
</evidence>
<accession>A0A839SUV4</accession>
<feature type="region of interest" description="Disordered" evidence="2">
    <location>
        <begin position="1"/>
        <end position="27"/>
    </location>
</feature>
<dbReference type="RefSeq" id="WP_183416289.1">
    <property type="nucleotide sequence ID" value="NZ_JACHXA010000004.1"/>
</dbReference>
<comment type="caution">
    <text evidence="3">The sequence shown here is derived from an EMBL/GenBank/DDBJ whole genome shotgun (WGS) entry which is preliminary data.</text>
</comment>
<gene>
    <name evidence="3" type="ORF">FHR98_001747</name>
</gene>
<feature type="compositionally biased region" description="Low complexity" evidence="2">
    <location>
        <begin position="8"/>
        <end position="19"/>
    </location>
</feature>
<keyword evidence="4" id="KW-1185">Reference proteome</keyword>
<evidence type="ECO:0000313" key="4">
    <source>
        <dbReference type="Proteomes" id="UP000581135"/>
    </source>
</evidence>
<feature type="compositionally biased region" description="Basic and acidic residues" evidence="2">
    <location>
        <begin position="128"/>
        <end position="148"/>
    </location>
</feature>
<dbReference type="EMBL" id="JACHXA010000004">
    <property type="protein sequence ID" value="MBB3065460.1"/>
    <property type="molecule type" value="Genomic_DNA"/>
</dbReference>
<proteinExistence type="inferred from homology"/>
<sequence>MPQSIQPTSRSTVSSTSASQPEGTGRLIVGPAIRVKGEIGACDTLVVQGEVEASMTGRVMEVAQGGLFKGQVELDEASVAGRVNGKLTVKGLLKVTAGGEVRGEIRYGELQIEKGGVIAGDIGLLDTPSKDSKPEAEAPKMEAKTAAD</sequence>
<dbReference type="Proteomes" id="UP000581135">
    <property type="component" value="Unassembled WGS sequence"/>
</dbReference>
<dbReference type="Pfam" id="PF04519">
    <property type="entry name" value="Bactofilin"/>
    <property type="match status" value="1"/>
</dbReference>
<dbReference type="PANTHER" id="PTHR35024">
    <property type="entry name" value="HYPOTHETICAL CYTOSOLIC PROTEIN"/>
    <property type="match status" value="1"/>
</dbReference>
<organism evidence="3 4">
    <name type="scientific">Limibacillus halophilus</name>
    <dbReference type="NCBI Taxonomy" id="1579333"/>
    <lineage>
        <taxon>Bacteria</taxon>
        <taxon>Pseudomonadati</taxon>
        <taxon>Pseudomonadota</taxon>
        <taxon>Alphaproteobacteria</taxon>
        <taxon>Rhodospirillales</taxon>
        <taxon>Rhodovibrionaceae</taxon>
        <taxon>Limibacillus</taxon>
    </lineage>
</organism>
<dbReference type="PANTHER" id="PTHR35024:SF4">
    <property type="entry name" value="POLYMER-FORMING CYTOSKELETAL PROTEIN"/>
    <property type="match status" value="1"/>
</dbReference>
<dbReference type="InterPro" id="IPR007607">
    <property type="entry name" value="BacA/B"/>
</dbReference>
<comment type="similarity">
    <text evidence="1">Belongs to the bactofilin family.</text>
</comment>
<reference evidence="3 4" key="1">
    <citation type="submission" date="2020-08" db="EMBL/GenBank/DDBJ databases">
        <title>Genomic Encyclopedia of Type Strains, Phase III (KMG-III): the genomes of soil and plant-associated and newly described type strains.</title>
        <authorList>
            <person name="Whitman W."/>
        </authorList>
    </citation>
    <scope>NUCLEOTIDE SEQUENCE [LARGE SCALE GENOMIC DNA]</scope>
    <source>
        <strain evidence="3 4">CECT 8803</strain>
    </source>
</reference>
<evidence type="ECO:0000313" key="3">
    <source>
        <dbReference type="EMBL" id="MBB3065460.1"/>
    </source>
</evidence>
<dbReference type="AlphaFoldDB" id="A0A839SUV4"/>
<evidence type="ECO:0000256" key="1">
    <source>
        <dbReference type="ARBA" id="ARBA00044755"/>
    </source>
</evidence>